<keyword evidence="4" id="KW-0326">Glycosidase</keyword>
<dbReference type="EMBL" id="PDOD01000005">
    <property type="protein sequence ID" value="PYZ91920.1"/>
    <property type="molecule type" value="Genomic_DNA"/>
</dbReference>
<dbReference type="PRINTS" id="PR00843">
    <property type="entry name" value="GLHYDRLASE30"/>
</dbReference>
<dbReference type="InterPro" id="IPR001139">
    <property type="entry name" value="Glyco_hydro_30"/>
</dbReference>
<dbReference type="GO" id="GO:0006680">
    <property type="term" value="P:glucosylceramide catabolic process"/>
    <property type="evidence" value="ECO:0007669"/>
    <property type="project" value="TreeGrafter"/>
</dbReference>
<sequence>MKKVQVIQTSKFSAEKWAHKNDLILEKESNEAGSVISVDPTKEYQEWLGFGGAFTEAAAYSLSQVSPSKREEVIHSYFDQTDGLGYNLGRTHIHSCDFALENYTYVEENDNSLESFSIEREQKYVIPLIKDAASIANQNFTMLASPWSPPAWMKTNGEMNHGGKLKDEYRQTWANYFVKYIKEMEKTGIPIWGVTVQNEPAAKQVWDSCLYSAEEERDFIKDYLGPTLRHHGLEDKKIIIWDHNRDLMVERATTVLSDPEASKYVWGTGNHWYVSEEFENLSKVHEAFPDKHLIFTEGCIEGGVQLGEWHTGERYARNIIGDMNNWLEGFIDWNLVLNEQGGPNHVGNFCDAPIIVETKEDKIHYNSSYYYIGHFSKFIEPGAKRIAVTSSLDKVSTTAFKNKNNDIIIVVLNETDEEVDTKLNLEGYQTNIQIPKRSITTYII</sequence>
<comment type="caution">
    <text evidence="7">The sequence shown here is derived from an EMBL/GenBank/DDBJ whole genome shotgun (WGS) entry which is preliminary data.</text>
</comment>
<name>A0A323TA43_9BACI</name>
<dbReference type="InterPro" id="IPR033452">
    <property type="entry name" value="GH30_C"/>
</dbReference>
<dbReference type="SUPFAM" id="SSF51445">
    <property type="entry name" value="(Trans)glycosidases"/>
    <property type="match status" value="1"/>
</dbReference>
<dbReference type="InterPro" id="IPR033453">
    <property type="entry name" value="Glyco_hydro_30_TIM-barrel"/>
</dbReference>
<dbReference type="Pfam" id="PF02055">
    <property type="entry name" value="Glyco_hydro_30"/>
    <property type="match status" value="1"/>
</dbReference>
<evidence type="ECO:0000256" key="2">
    <source>
        <dbReference type="ARBA" id="ARBA00022729"/>
    </source>
</evidence>
<dbReference type="InterPro" id="IPR017853">
    <property type="entry name" value="GH"/>
</dbReference>
<dbReference type="Pfam" id="PF17189">
    <property type="entry name" value="Glyco_hydro_30C"/>
    <property type="match status" value="1"/>
</dbReference>
<dbReference type="GO" id="GO:0004348">
    <property type="term" value="F:glucosylceramidase activity"/>
    <property type="evidence" value="ECO:0007669"/>
    <property type="project" value="InterPro"/>
</dbReference>
<dbReference type="SUPFAM" id="SSF51011">
    <property type="entry name" value="Glycosyl hydrolase domain"/>
    <property type="match status" value="1"/>
</dbReference>
<organism evidence="7 8">
    <name type="scientific">Salipaludibacillus keqinensis</name>
    <dbReference type="NCBI Taxonomy" id="2045207"/>
    <lineage>
        <taxon>Bacteria</taxon>
        <taxon>Bacillati</taxon>
        <taxon>Bacillota</taxon>
        <taxon>Bacilli</taxon>
        <taxon>Bacillales</taxon>
        <taxon>Bacillaceae</taxon>
    </lineage>
</organism>
<accession>A0A323TA43</accession>
<evidence type="ECO:0000256" key="1">
    <source>
        <dbReference type="ARBA" id="ARBA00005382"/>
    </source>
</evidence>
<feature type="domain" description="Glycosyl hydrolase family 30 TIM-barrel" evidence="5">
    <location>
        <begin position="49"/>
        <end position="379"/>
    </location>
</feature>
<gene>
    <name evidence="7" type="ORF">CR194_17105</name>
</gene>
<dbReference type="PANTHER" id="PTHR11069">
    <property type="entry name" value="GLUCOSYLCERAMIDASE"/>
    <property type="match status" value="1"/>
</dbReference>
<dbReference type="OrthoDB" id="9806701at2"/>
<keyword evidence="2" id="KW-0732">Signal</keyword>
<evidence type="ECO:0000313" key="7">
    <source>
        <dbReference type="EMBL" id="PYZ91920.1"/>
    </source>
</evidence>
<dbReference type="GO" id="GO:0016020">
    <property type="term" value="C:membrane"/>
    <property type="evidence" value="ECO:0007669"/>
    <property type="project" value="GOC"/>
</dbReference>
<keyword evidence="3 4" id="KW-0378">Hydrolase</keyword>
<keyword evidence="8" id="KW-1185">Reference proteome</keyword>
<dbReference type="Proteomes" id="UP000248214">
    <property type="component" value="Unassembled WGS sequence"/>
</dbReference>
<dbReference type="RefSeq" id="WP_110611318.1">
    <property type="nucleotide sequence ID" value="NZ_PDOD01000005.1"/>
</dbReference>
<reference evidence="7 8" key="1">
    <citation type="submission" date="2017-10" db="EMBL/GenBank/DDBJ databases">
        <title>Bacillus sp. nov., a halophilic bacterium isolated from a Keqin Lake.</title>
        <authorList>
            <person name="Wang H."/>
        </authorList>
    </citation>
    <scope>NUCLEOTIDE SEQUENCE [LARGE SCALE GENOMIC DNA]</scope>
    <source>
        <strain evidence="7 8">KQ-12</strain>
    </source>
</reference>
<comment type="similarity">
    <text evidence="1 4">Belongs to the glycosyl hydrolase 30 family.</text>
</comment>
<evidence type="ECO:0000256" key="4">
    <source>
        <dbReference type="RuleBase" id="RU361188"/>
    </source>
</evidence>
<proteinExistence type="inferred from homology"/>
<protein>
    <submittedName>
        <fullName evidence="7">Glucosylceramidase</fullName>
    </submittedName>
</protein>
<feature type="domain" description="Glycosyl hydrolase family 30 beta sandwich" evidence="6">
    <location>
        <begin position="382"/>
        <end position="442"/>
    </location>
</feature>
<evidence type="ECO:0000256" key="3">
    <source>
        <dbReference type="ARBA" id="ARBA00022801"/>
    </source>
</evidence>
<evidence type="ECO:0000259" key="5">
    <source>
        <dbReference type="Pfam" id="PF02055"/>
    </source>
</evidence>
<dbReference type="InterPro" id="IPR013780">
    <property type="entry name" value="Glyco_hydro_b"/>
</dbReference>
<evidence type="ECO:0000313" key="8">
    <source>
        <dbReference type="Proteomes" id="UP000248214"/>
    </source>
</evidence>
<dbReference type="Gene3D" id="2.60.40.1180">
    <property type="entry name" value="Golgi alpha-mannosidase II"/>
    <property type="match status" value="1"/>
</dbReference>
<dbReference type="Gene3D" id="3.20.20.80">
    <property type="entry name" value="Glycosidases"/>
    <property type="match status" value="1"/>
</dbReference>
<dbReference type="PANTHER" id="PTHR11069:SF23">
    <property type="entry name" value="LYSOSOMAL ACID GLUCOSYLCERAMIDASE"/>
    <property type="match status" value="1"/>
</dbReference>
<dbReference type="AlphaFoldDB" id="A0A323TA43"/>
<evidence type="ECO:0000259" key="6">
    <source>
        <dbReference type="Pfam" id="PF17189"/>
    </source>
</evidence>